<evidence type="ECO:0000313" key="3">
    <source>
        <dbReference type="EMBL" id="SFS12623.1"/>
    </source>
</evidence>
<dbReference type="CDD" id="cd03468">
    <property type="entry name" value="PolY_like"/>
    <property type="match status" value="1"/>
</dbReference>
<dbReference type="GO" id="GO:0006281">
    <property type="term" value="P:DNA repair"/>
    <property type="evidence" value="ECO:0007669"/>
    <property type="project" value="TreeGrafter"/>
</dbReference>
<accession>A0A1I6MAI2</accession>
<dbReference type="InterPro" id="IPR043502">
    <property type="entry name" value="DNA/RNA_pol_sf"/>
</dbReference>
<sequence>MRAERRQRPEIAPAPALAADGDAVTGWRPGARWARTDPAAPLTRQEDVARVEAEIAALPLHQRPQMRELGRRSEAAPMPFRAMPPDEGVPSRANPPFVEPRPRHRPSDPPLQPDSGAALRHAFADTTKLRRSGSNSCDAGEAKGLPLRQMVREFPTMPERGRWDRDAGSTRRTPSSKSTLELCGYDLEGAFWQSPHAIAGEVRHRWDDPARFAGPDRPPPRPAAAPAPSPAPAGPAPLVTRIRDGARLTIAAACPAAQALGLAAGQPLASARALVPGLDVRDADPAGDMAFLHRLAVHAVRHWTPLAAVSDPTGLWIEASAAHLMGGEAAFATRILRTLRRHGHDARIAIADTPGAAHALARHGGAAITLCPPGAQAEALAPLPITALRLDEAAEARLRRLGVTQVGALAAIPSAPLVRRFGRLTADRIAQALGARGEPIEGVLPPETPLASCRFLEPILTAEAIATALAKLAGELCDLLTARGLGARRIAMLCRRVDGRDEVATIGTARGTRDPAHLRRLMEARIETIDPGFGIEAMRLVAPRCDRLDPYAIGGLEPAPPDLAALVDMLVTRLGPGRLYRATGRESDVPERGARRAGPLARPAPLPASWPRPLLLLTRPEPLTQVIAELPDQPPVRFGWRGQLHRVVHADGPERIHGEWWRSTAEADAVRDYFAVEDEVGRRFWLFRRGDGTDLRTGDMSWHLHGLFGQ</sequence>
<dbReference type="EMBL" id="FOZG01000003">
    <property type="protein sequence ID" value="SFS12623.1"/>
    <property type="molecule type" value="Genomic_DNA"/>
</dbReference>
<gene>
    <name evidence="3" type="ORF">SAMN05192580_3781</name>
</gene>
<dbReference type="SUPFAM" id="SSF56672">
    <property type="entry name" value="DNA/RNA polymerases"/>
    <property type="match status" value="1"/>
</dbReference>
<organism evidence="3 4">
    <name type="scientific">Sphingomonas jatrophae</name>
    <dbReference type="NCBI Taxonomy" id="1166337"/>
    <lineage>
        <taxon>Bacteria</taxon>
        <taxon>Pseudomonadati</taxon>
        <taxon>Pseudomonadota</taxon>
        <taxon>Alphaproteobacteria</taxon>
        <taxon>Sphingomonadales</taxon>
        <taxon>Sphingomonadaceae</taxon>
        <taxon>Sphingomonas</taxon>
    </lineage>
</organism>
<dbReference type="AlphaFoldDB" id="A0A1I6MAI2"/>
<feature type="region of interest" description="Disordered" evidence="2">
    <location>
        <begin position="208"/>
        <end position="236"/>
    </location>
</feature>
<feature type="compositionally biased region" description="Basic and acidic residues" evidence="2">
    <location>
        <begin position="584"/>
        <end position="594"/>
    </location>
</feature>
<feature type="region of interest" description="Disordered" evidence="2">
    <location>
        <begin position="584"/>
        <end position="603"/>
    </location>
</feature>
<evidence type="ECO:0000256" key="1">
    <source>
        <dbReference type="ARBA" id="ARBA00022763"/>
    </source>
</evidence>
<dbReference type="PANTHER" id="PTHR35369">
    <property type="entry name" value="BLR3025 PROTEIN-RELATED"/>
    <property type="match status" value="1"/>
</dbReference>
<feature type="compositionally biased region" description="Pro residues" evidence="2">
    <location>
        <begin position="216"/>
        <end position="235"/>
    </location>
</feature>
<feature type="region of interest" description="Disordered" evidence="2">
    <location>
        <begin position="62"/>
        <end position="143"/>
    </location>
</feature>
<dbReference type="STRING" id="1166337.SAMN05192580_3781"/>
<evidence type="ECO:0000313" key="4">
    <source>
        <dbReference type="Proteomes" id="UP000198824"/>
    </source>
</evidence>
<proteinExistence type="predicted"/>
<protein>
    <submittedName>
        <fullName evidence="3">Protein ImuB</fullName>
    </submittedName>
</protein>
<dbReference type="PANTHER" id="PTHR35369:SF2">
    <property type="entry name" value="BLR3025 PROTEIN"/>
    <property type="match status" value="1"/>
</dbReference>
<feature type="compositionally biased region" description="Low complexity" evidence="2">
    <location>
        <begin position="13"/>
        <end position="23"/>
    </location>
</feature>
<name>A0A1I6MAI2_9SPHN</name>
<feature type="region of interest" description="Disordered" evidence="2">
    <location>
        <begin position="1"/>
        <end position="44"/>
    </location>
</feature>
<dbReference type="Proteomes" id="UP000198824">
    <property type="component" value="Unassembled WGS sequence"/>
</dbReference>
<dbReference type="InterPro" id="IPR050356">
    <property type="entry name" value="SulA_CellDiv_inhibitor"/>
</dbReference>
<feature type="compositionally biased region" description="Basic and acidic residues" evidence="2">
    <location>
        <begin position="65"/>
        <end position="74"/>
    </location>
</feature>
<keyword evidence="4" id="KW-1185">Reference proteome</keyword>
<evidence type="ECO:0000256" key="2">
    <source>
        <dbReference type="SAM" id="MobiDB-lite"/>
    </source>
</evidence>
<reference evidence="3 4" key="1">
    <citation type="submission" date="2016-10" db="EMBL/GenBank/DDBJ databases">
        <authorList>
            <person name="de Groot N.N."/>
        </authorList>
    </citation>
    <scope>NUCLEOTIDE SEQUENCE [LARGE SCALE GENOMIC DNA]</scope>
    <source>
        <strain evidence="3 4">S5-249</strain>
    </source>
</reference>
<keyword evidence="1" id="KW-0227">DNA damage</keyword>